<gene>
    <name evidence="1" type="ORF">AZE42_04743</name>
</gene>
<protein>
    <submittedName>
        <fullName evidence="1">Uncharacterized protein</fullName>
    </submittedName>
</protein>
<evidence type="ECO:0000313" key="1">
    <source>
        <dbReference type="EMBL" id="OJA11986.1"/>
    </source>
</evidence>
<name>A0A1J8QRE5_9AGAM</name>
<organism evidence="1 2">
    <name type="scientific">Rhizopogon vesiculosus</name>
    <dbReference type="NCBI Taxonomy" id="180088"/>
    <lineage>
        <taxon>Eukaryota</taxon>
        <taxon>Fungi</taxon>
        <taxon>Dikarya</taxon>
        <taxon>Basidiomycota</taxon>
        <taxon>Agaricomycotina</taxon>
        <taxon>Agaricomycetes</taxon>
        <taxon>Agaricomycetidae</taxon>
        <taxon>Boletales</taxon>
        <taxon>Suillineae</taxon>
        <taxon>Rhizopogonaceae</taxon>
        <taxon>Rhizopogon</taxon>
    </lineage>
</organism>
<comment type="caution">
    <text evidence="1">The sequence shown here is derived from an EMBL/GenBank/DDBJ whole genome shotgun (WGS) entry which is preliminary data.</text>
</comment>
<sequence length="65" mass="7545">MLASTARLRGRTAWAYVDVLHTDIVRVWNFPDPHRYLDSKEFKTLIVNVVDKIDVGSVAKRDRTM</sequence>
<dbReference type="Proteomes" id="UP000183567">
    <property type="component" value="Unassembled WGS sequence"/>
</dbReference>
<dbReference type="EMBL" id="LVVM01004839">
    <property type="protein sequence ID" value="OJA11986.1"/>
    <property type="molecule type" value="Genomic_DNA"/>
</dbReference>
<dbReference type="AlphaFoldDB" id="A0A1J8QRE5"/>
<accession>A0A1J8QRE5</accession>
<reference evidence="1 2" key="1">
    <citation type="submission" date="2016-03" db="EMBL/GenBank/DDBJ databases">
        <title>Comparative genomics of the ectomycorrhizal sister species Rhizopogon vinicolor and Rhizopogon vesiculosus (Basidiomycota: Boletales) reveals a divergence of the mating type B locus.</title>
        <authorList>
            <person name="Mujic A.B."/>
            <person name="Kuo A."/>
            <person name="Tritt A."/>
            <person name="Lipzen A."/>
            <person name="Chen C."/>
            <person name="Johnson J."/>
            <person name="Sharma A."/>
            <person name="Barry K."/>
            <person name="Grigoriev I.V."/>
            <person name="Spatafora J.W."/>
        </authorList>
    </citation>
    <scope>NUCLEOTIDE SEQUENCE [LARGE SCALE GENOMIC DNA]</scope>
    <source>
        <strain evidence="1 2">AM-OR11-056</strain>
    </source>
</reference>
<keyword evidence="2" id="KW-1185">Reference proteome</keyword>
<evidence type="ECO:0000313" key="2">
    <source>
        <dbReference type="Proteomes" id="UP000183567"/>
    </source>
</evidence>
<proteinExistence type="predicted"/>
<dbReference type="OrthoDB" id="391988at2759"/>